<dbReference type="Pfam" id="PF14686">
    <property type="entry name" value="fn3_3"/>
    <property type="match status" value="1"/>
</dbReference>
<gene>
    <name evidence="3" type="ORF">IEN85_20865</name>
</gene>
<evidence type="ECO:0000259" key="2">
    <source>
        <dbReference type="Pfam" id="PF14686"/>
    </source>
</evidence>
<name>A0A927IJK5_9BACT</name>
<keyword evidence="1" id="KW-0732">Signal</keyword>
<dbReference type="InterPro" id="IPR029413">
    <property type="entry name" value="RG-lyase_II"/>
</dbReference>
<keyword evidence="4" id="KW-1185">Reference proteome</keyword>
<reference evidence="3" key="1">
    <citation type="submission" date="2020-09" db="EMBL/GenBank/DDBJ databases">
        <title>Pelagicoccus enzymogenes sp. nov. with an EPS production, isolated from marine sediment.</title>
        <authorList>
            <person name="Feng X."/>
        </authorList>
    </citation>
    <scope>NUCLEOTIDE SEQUENCE</scope>
    <source>
        <strain evidence="3">NFK12</strain>
    </source>
</reference>
<dbReference type="SUPFAM" id="SSF49503">
    <property type="entry name" value="Cupredoxins"/>
    <property type="match status" value="1"/>
</dbReference>
<feature type="chain" id="PRO_5037895560" description="Rhamnogalacturonan lyase domain-containing protein" evidence="1">
    <location>
        <begin position="23"/>
        <end position="228"/>
    </location>
</feature>
<accession>A0A927IJK5</accession>
<evidence type="ECO:0000313" key="3">
    <source>
        <dbReference type="EMBL" id="MBD5781964.1"/>
    </source>
</evidence>
<protein>
    <recommendedName>
        <fullName evidence="2">Rhamnogalacturonan lyase domain-containing protein</fullName>
    </recommendedName>
</protein>
<dbReference type="EMBL" id="JACYFG010000051">
    <property type="protein sequence ID" value="MBD5781964.1"/>
    <property type="molecule type" value="Genomic_DNA"/>
</dbReference>
<dbReference type="Proteomes" id="UP000622317">
    <property type="component" value="Unassembled WGS sequence"/>
</dbReference>
<dbReference type="RefSeq" id="WP_191619038.1">
    <property type="nucleotide sequence ID" value="NZ_JACYFG010000051.1"/>
</dbReference>
<dbReference type="InterPro" id="IPR008972">
    <property type="entry name" value="Cupredoxin"/>
</dbReference>
<feature type="domain" description="Rhamnogalacturonan lyase" evidence="2">
    <location>
        <begin position="174"/>
        <end position="213"/>
    </location>
</feature>
<sequence length="228" mass="25400">MRVLIAITSLCSVLTLPANLIAGTIKGTIQASRPASDESSPGGAYQSRRYKFLEQIDYDSLGDFVVSIDEVEHPATEASGRPKASVVQRDGSFFPHITPIVAGSEIEWPNRDDIYHNVFSMSDVKPFDLGMYKSSDDAKSLVFEKTGKIDVFCAIHSQMHCVVLVLPNPWFSKSDRKGRFEIPDVPPGKYRLKAWHERLPSKFIDIEVPAEGEIEIDIEMGFADLPKI</sequence>
<dbReference type="Gene3D" id="2.60.40.420">
    <property type="entry name" value="Cupredoxins - blue copper proteins"/>
    <property type="match status" value="1"/>
</dbReference>
<dbReference type="AlphaFoldDB" id="A0A927IJK5"/>
<evidence type="ECO:0000256" key="1">
    <source>
        <dbReference type="SAM" id="SignalP"/>
    </source>
</evidence>
<organism evidence="3 4">
    <name type="scientific">Pelagicoccus enzymogenes</name>
    <dbReference type="NCBI Taxonomy" id="2773457"/>
    <lineage>
        <taxon>Bacteria</taxon>
        <taxon>Pseudomonadati</taxon>
        <taxon>Verrucomicrobiota</taxon>
        <taxon>Opitutia</taxon>
        <taxon>Puniceicoccales</taxon>
        <taxon>Pelagicoccaceae</taxon>
        <taxon>Pelagicoccus</taxon>
    </lineage>
</organism>
<proteinExistence type="predicted"/>
<comment type="caution">
    <text evidence="3">The sequence shown here is derived from an EMBL/GenBank/DDBJ whole genome shotgun (WGS) entry which is preliminary data.</text>
</comment>
<dbReference type="Gene3D" id="2.60.40.1120">
    <property type="entry name" value="Carboxypeptidase-like, regulatory domain"/>
    <property type="match status" value="1"/>
</dbReference>
<evidence type="ECO:0000313" key="4">
    <source>
        <dbReference type="Proteomes" id="UP000622317"/>
    </source>
</evidence>
<feature type="signal peptide" evidence="1">
    <location>
        <begin position="1"/>
        <end position="22"/>
    </location>
</feature>